<evidence type="ECO:0000256" key="2">
    <source>
        <dbReference type="ARBA" id="ARBA00020595"/>
    </source>
</evidence>
<gene>
    <name evidence="5" type="primary">LOC105895735</name>
</gene>
<keyword evidence="4" id="KW-1185">Reference proteome</keyword>
<dbReference type="PANTHER" id="PTHR14455">
    <property type="entry name" value="ASKOPOS"/>
    <property type="match status" value="1"/>
</dbReference>
<reference evidence="5" key="1">
    <citation type="submission" date="2025-08" db="UniProtKB">
        <authorList>
            <consortium name="RefSeq"/>
        </authorList>
    </citation>
    <scope>IDENTIFICATION</scope>
</reference>
<dbReference type="Proteomes" id="UP000515152">
    <property type="component" value="Chromosome 14"/>
</dbReference>
<comment type="subcellular location">
    <subcellularLocation>
        <location evidence="1">Nucleus</location>
    </subcellularLocation>
</comment>
<accession>A0A6P3VQU9</accession>
<evidence type="ECO:0000256" key="3">
    <source>
        <dbReference type="ARBA" id="ARBA00023242"/>
    </source>
</evidence>
<dbReference type="Pfam" id="PF15427">
    <property type="entry name" value="S100PBPR"/>
    <property type="match status" value="1"/>
</dbReference>
<dbReference type="GeneID" id="105895735"/>
<dbReference type="OrthoDB" id="8945510at2759"/>
<evidence type="ECO:0000313" key="5">
    <source>
        <dbReference type="RefSeq" id="XP_012677868.2"/>
    </source>
</evidence>
<name>A0A6P3VQU9_CLUHA</name>
<dbReference type="GO" id="GO:0048306">
    <property type="term" value="F:calcium-dependent protein binding"/>
    <property type="evidence" value="ECO:0007669"/>
    <property type="project" value="InterPro"/>
</dbReference>
<proteinExistence type="predicted"/>
<organism evidence="4 5">
    <name type="scientific">Clupea harengus</name>
    <name type="common">Atlantic herring</name>
    <dbReference type="NCBI Taxonomy" id="7950"/>
    <lineage>
        <taxon>Eukaryota</taxon>
        <taxon>Metazoa</taxon>
        <taxon>Chordata</taxon>
        <taxon>Craniata</taxon>
        <taxon>Vertebrata</taxon>
        <taxon>Euteleostomi</taxon>
        <taxon>Actinopterygii</taxon>
        <taxon>Neopterygii</taxon>
        <taxon>Teleostei</taxon>
        <taxon>Clupei</taxon>
        <taxon>Clupeiformes</taxon>
        <taxon>Clupeoidei</taxon>
        <taxon>Clupeidae</taxon>
        <taxon>Clupea</taxon>
    </lineage>
</organism>
<dbReference type="InterPro" id="IPR026097">
    <property type="entry name" value="S100PBP"/>
</dbReference>
<keyword evidence="3" id="KW-0539">Nucleus</keyword>
<dbReference type="KEGG" id="char:105895735"/>
<dbReference type="AlphaFoldDB" id="A0A6P3VQU9"/>
<dbReference type="GO" id="GO:0005634">
    <property type="term" value="C:nucleus"/>
    <property type="evidence" value="ECO:0007669"/>
    <property type="project" value="UniProtKB-SubCell"/>
</dbReference>
<dbReference type="PANTHER" id="PTHR14455:SF0">
    <property type="entry name" value="S100P-BINDING PROTEIN"/>
    <property type="match status" value="1"/>
</dbReference>
<sequence length="239" mass="26732">MSRRGSLELSLESENVIPKDDFCPALGSAEIARLSPIHFSEEQVESCHDEGYISKSFTQDLPLTPIISTPLRGPRPVLGPLADFDSGLSVSRYIQDDSLWESTFLQVQVKSKVVIPESGGVRAPSPAAPTASHTFRAGRRLTPPASKRPRVFDRPEEWQQQKDIYVESVSRHMKENTKGGVITELLDLMNTVASEQHPWQHPSDLTVRNYQPGNHGKSLYSLDEWMRKNGGGYQRFSDS</sequence>
<protein>
    <recommendedName>
        <fullName evidence="2">S100P-binding protein</fullName>
    </recommendedName>
</protein>
<evidence type="ECO:0000256" key="1">
    <source>
        <dbReference type="ARBA" id="ARBA00004123"/>
    </source>
</evidence>
<dbReference type="RefSeq" id="XP_012677868.2">
    <property type="nucleotide sequence ID" value="XM_012822414.2"/>
</dbReference>
<evidence type="ECO:0000313" key="4">
    <source>
        <dbReference type="Proteomes" id="UP000515152"/>
    </source>
</evidence>